<feature type="compositionally biased region" description="Polar residues" evidence="11">
    <location>
        <begin position="219"/>
        <end position="233"/>
    </location>
</feature>
<evidence type="ECO:0000256" key="11">
    <source>
        <dbReference type="SAM" id="MobiDB-lite"/>
    </source>
</evidence>
<name>A0AAV9R2L6_9TELE</name>
<feature type="domain" description="Histone deacetylase glutamine rich N-terminal" evidence="12">
    <location>
        <begin position="80"/>
        <end position="168"/>
    </location>
</feature>
<dbReference type="Pfam" id="PF12203">
    <property type="entry name" value="HDAC4_Gln"/>
    <property type="match status" value="1"/>
</dbReference>
<evidence type="ECO:0000256" key="7">
    <source>
        <dbReference type="ARBA" id="ARBA00023015"/>
    </source>
</evidence>
<evidence type="ECO:0000256" key="3">
    <source>
        <dbReference type="ARBA" id="ARBA00012111"/>
    </source>
</evidence>
<evidence type="ECO:0000313" key="13">
    <source>
        <dbReference type="EMBL" id="KAK5603553.1"/>
    </source>
</evidence>
<evidence type="ECO:0000256" key="8">
    <source>
        <dbReference type="ARBA" id="ARBA00023163"/>
    </source>
</evidence>
<keyword evidence="5" id="KW-0378">Hydrolase</keyword>
<proteinExistence type="inferred from homology"/>
<evidence type="ECO:0000259" key="12">
    <source>
        <dbReference type="Pfam" id="PF12203"/>
    </source>
</evidence>
<dbReference type="EMBL" id="JAHHUM010002436">
    <property type="protein sequence ID" value="KAK5603553.1"/>
    <property type="molecule type" value="Genomic_DNA"/>
</dbReference>
<comment type="similarity">
    <text evidence="2">Belongs to the histone deacetylase family. HD type 2 subfamily.</text>
</comment>
<evidence type="ECO:0000256" key="6">
    <source>
        <dbReference type="ARBA" id="ARBA00022853"/>
    </source>
</evidence>
<organism evidence="13 14">
    <name type="scientific">Crenichthys baileyi</name>
    <name type="common">White River springfish</name>
    <dbReference type="NCBI Taxonomy" id="28760"/>
    <lineage>
        <taxon>Eukaryota</taxon>
        <taxon>Metazoa</taxon>
        <taxon>Chordata</taxon>
        <taxon>Craniata</taxon>
        <taxon>Vertebrata</taxon>
        <taxon>Euteleostomi</taxon>
        <taxon>Actinopterygii</taxon>
        <taxon>Neopterygii</taxon>
        <taxon>Teleostei</taxon>
        <taxon>Neoteleostei</taxon>
        <taxon>Acanthomorphata</taxon>
        <taxon>Ovalentaria</taxon>
        <taxon>Atherinomorphae</taxon>
        <taxon>Cyprinodontiformes</taxon>
        <taxon>Goodeidae</taxon>
        <taxon>Crenichthys</taxon>
    </lineage>
</organism>
<dbReference type="AlphaFoldDB" id="A0AAV9R2L6"/>
<evidence type="ECO:0000313" key="14">
    <source>
        <dbReference type="Proteomes" id="UP001311232"/>
    </source>
</evidence>
<dbReference type="InterPro" id="IPR024643">
    <property type="entry name" value="Hist_deacetylase_Gln_rich_N"/>
</dbReference>
<feature type="compositionally biased region" description="Gly residues" evidence="11">
    <location>
        <begin position="49"/>
        <end position="62"/>
    </location>
</feature>
<keyword evidence="14" id="KW-1185">Reference proteome</keyword>
<evidence type="ECO:0000256" key="10">
    <source>
        <dbReference type="SAM" id="Coils"/>
    </source>
</evidence>
<keyword evidence="8" id="KW-0804">Transcription</keyword>
<dbReference type="Gene3D" id="6.10.250.1550">
    <property type="match status" value="1"/>
</dbReference>
<sequence>MQNWNDCELTNHLTKGRLHLLEVKSSLPSGMQSPVEATNEQRGRDGEGDGGPGESPGGGGGPVDLRTEPRVGSLSGGGVVDTALREQQLQQELVLLKQHQEHQKQLLFAEFQKKHEVLTRQHEVQLQEHLKQQQELLAAKRQQELEHKRKLEQQRHEEQEKQRLEQQLLLLRNKEKGKESAIASTEVKLKLQEFLLSKKEPGPVGLNHSFSPKCWVGQHTSLEQSSPPQSNTPGTPPSYKLPPLLGNYEGKDDFPLRKTVSEPNLKVRSRLKQKVAERRSSPLLRRKDGTVISTFKRRAIEISVSSLCNSAPGSGPSSPNSSNTAIANGNTGSVPNIQTERSDEGCANWKAPPSVADKCVILFPRFEG</sequence>
<feature type="compositionally biased region" description="Polar residues" evidence="11">
    <location>
        <begin position="26"/>
        <end position="38"/>
    </location>
</feature>
<dbReference type="GO" id="GO:0005634">
    <property type="term" value="C:nucleus"/>
    <property type="evidence" value="ECO:0007669"/>
    <property type="project" value="UniProtKB-SubCell"/>
</dbReference>
<accession>A0AAV9R2L6</accession>
<feature type="region of interest" description="Disordered" evidence="11">
    <location>
        <begin position="219"/>
        <end position="261"/>
    </location>
</feature>
<comment type="subcellular location">
    <subcellularLocation>
        <location evidence="1">Nucleus</location>
    </subcellularLocation>
</comment>
<dbReference type="EC" id="3.5.1.98" evidence="3"/>
<keyword evidence="4" id="KW-0678">Repressor</keyword>
<keyword evidence="9" id="KW-0539">Nucleus</keyword>
<protein>
    <recommendedName>
        <fullName evidence="3">histone deacetylase</fullName>
        <ecNumber evidence="3">3.5.1.98</ecNumber>
    </recommendedName>
</protein>
<reference evidence="13 14" key="1">
    <citation type="submission" date="2021-06" db="EMBL/GenBank/DDBJ databases">
        <authorList>
            <person name="Palmer J.M."/>
        </authorList>
    </citation>
    <scope>NUCLEOTIDE SEQUENCE [LARGE SCALE GENOMIC DNA]</scope>
    <source>
        <strain evidence="13 14">MEX-2019</strain>
        <tissue evidence="13">Muscle</tissue>
    </source>
</reference>
<feature type="compositionally biased region" description="Basic and acidic residues" evidence="11">
    <location>
        <begin position="249"/>
        <end position="260"/>
    </location>
</feature>
<keyword evidence="10" id="KW-0175">Coiled coil</keyword>
<feature type="region of interest" description="Disordered" evidence="11">
    <location>
        <begin position="24"/>
        <end position="78"/>
    </location>
</feature>
<dbReference type="Proteomes" id="UP001311232">
    <property type="component" value="Unassembled WGS sequence"/>
</dbReference>
<dbReference type="PANTHER" id="PTHR45364:SF12">
    <property type="entry name" value="HISTONE DEACETYLASE"/>
    <property type="match status" value="1"/>
</dbReference>
<feature type="region of interest" description="Disordered" evidence="11">
    <location>
        <begin position="308"/>
        <end position="348"/>
    </location>
</feature>
<gene>
    <name evidence="13" type="primary">HDAC5_1</name>
    <name evidence="13" type="ORF">CRENBAI_005012</name>
</gene>
<feature type="compositionally biased region" description="Polar residues" evidence="11">
    <location>
        <begin position="324"/>
        <end position="339"/>
    </location>
</feature>
<evidence type="ECO:0000256" key="2">
    <source>
        <dbReference type="ARBA" id="ARBA00007738"/>
    </source>
</evidence>
<evidence type="ECO:0000256" key="9">
    <source>
        <dbReference type="ARBA" id="ARBA00023242"/>
    </source>
</evidence>
<dbReference type="CDD" id="cd10164">
    <property type="entry name" value="ClassIIa_HDAC5_Gln-rich-N"/>
    <property type="match status" value="1"/>
</dbReference>
<feature type="compositionally biased region" description="Low complexity" evidence="11">
    <location>
        <begin position="309"/>
        <end position="323"/>
    </location>
</feature>
<evidence type="ECO:0000256" key="5">
    <source>
        <dbReference type="ARBA" id="ARBA00022801"/>
    </source>
</evidence>
<comment type="caution">
    <text evidence="13">The sequence shown here is derived from an EMBL/GenBank/DDBJ whole genome shotgun (WGS) entry which is preliminary data.</text>
</comment>
<keyword evidence="7" id="KW-0805">Transcription regulation</keyword>
<evidence type="ECO:0000256" key="4">
    <source>
        <dbReference type="ARBA" id="ARBA00022491"/>
    </source>
</evidence>
<evidence type="ECO:0000256" key="1">
    <source>
        <dbReference type="ARBA" id="ARBA00004123"/>
    </source>
</evidence>
<feature type="coiled-coil region" evidence="10">
    <location>
        <begin position="123"/>
        <end position="181"/>
    </location>
</feature>
<keyword evidence="6" id="KW-0156">Chromatin regulator</keyword>
<dbReference type="PANTHER" id="PTHR45364">
    <property type="entry name" value="HISTONE DEACETYLASE 9-RELATED"/>
    <property type="match status" value="1"/>
</dbReference>
<dbReference type="GO" id="GO:0141221">
    <property type="term" value="F:histone deacetylase activity, hydrolytic mechanism"/>
    <property type="evidence" value="ECO:0007669"/>
    <property type="project" value="UniProtKB-EC"/>
</dbReference>